<feature type="region of interest" description="Disordered" evidence="4">
    <location>
        <begin position="313"/>
        <end position="445"/>
    </location>
</feature>
<dbReference type="PROSITE" id="PS50294">
    <property type="entry name" value="WD_REPEATS_REGION"/>
    <property type="match status" value="1"/>
</dbReference>
<dbReference type="InterPro" id="IPR051944">
    <property type="entry name" value="BEACH_domain_protein"/>
</dbReference>
<dbReference type="InterPro" id="IPR001680">
    <property type="entry name" value="WD40_rpt"/>
</dbReference>
<dbReference type="SUPFAM" id="SSF50978">
    <property type="entry name" value="WD40 repeat-like"/>
    <property type="match status" value="1"/>
</dbReference>
<name>A0A6A0GNC2_HYAAZ</name>
<keyword evidence="2" id="KW-0677">Repeat</keyword>
<dbReference type="PANTHER" id="PTHR46108">
    <property type="entry name" value="BLUE CHEESE"/>
    <property type="match status" value="1"/>
</dbReference>
<organism evidence="5">
    <name type="scientific">Hyalella azteca</name>
    <name type="common">Amphipod</name>
    <dbReference type="NCBI Taxonomy" id="294128"/>
    <lineage>
        <taxon>Eukaryota</taxon>
        <taxon>Metazoa</taxon>
        <taxon>Ecdysozoa</taxon>
        <taxon>Arthropoda</taxon>
        <taxon>Crustacea</taxon>
        <taxon>Multicrustacea</taxon>
        <taxon>Malacostraca</taxon>
        <taxon>Eumalacostraca</taxon>
        <taxon>Peracarida</taxon>
        <taxon>Amphipoda</taxon>
        <taxon>Senticaudata</taxon>
        <taxon>Talitrida</taxon>
        <taxon>Talitroidea</taxon>
        <taxon>Hyalellidae</taxon>
        <taxon>Hyalella</taxon>
    </lineage>
</organism>
<dbReference type="Gene3D" id="2.130.10.10">
    <property type="entry name" value="YVTN repeat-like/Quinoprotein amine dehydrogenase"/>
    <property type="match status" value="1"/>
</dbReference>
<gene>
    <name evidence="5" type="ORF">HAZT_HAZT008114</name>
</gene>
<reference evidence="5" key="3">
    <citation type="submission" date="2019-06" db="EMBL/GenBank/DDBJ databases">
        <authorList>
            <person name="Poynton C."/>
            <person name="Hasenbein S."/>
            <person name="Benoit J.B."/>
            <person name="Sepulveda M.S."/>
            <person name="Poelchau M.F."/>
            <person name="Murali S.C."/>
            <person name="Chen S."/>
            <person name="Glastad K.M."/>
            <person name="Werren J.H."/>
            <person name="Vineis J.H."/>
            <person name="Bowen J.L."/>
            <person name="Friedrich M."/>
            <person name="Jones J."/>
            <person name="Robertson H.M."/>
            <person name="Feyereisen R."/>
            <person name="Mechler-Hickson A."/>
            <person name="Mathers N."/>
            <person name="Lee C.E."/>
            <person name="Colbourne J.K."/>
            <person name="Biales A."/>
            <person name="Johnston J.S."/>
            <person name="Wellborn G.A."/>
            <person name="Rosendale A.J."/>
            <person name="Cridge A.G."/>
            <person name="Munoz-Torres M.C."/>
            <person name="Bain P.A."/>
            <person name="Manny A.R."/>
            <person name="Major K.M."/>
            <person name="Lambert F.N."/>
            <person name="Vulpe C.D."/>
            <person name="Tuck P."/>
            <person name="Blalock B.J."/>
            <person name="Lin Y.-Y."/>
            <person name="Smith M.E."/>
            <person name="Ochoa-Acuna H."/>
            <person name="Chen M.-J.M."/>
            <person name="Childers C.P."/>
            <person name="Qu J."/>
            <person name="Dugan S."/>
            <person name="Lee S.L."/>
            <person name="Chao H."/>
            <person name="Dinh H."/>
            <person name="Han Y."/>
            <person name="Doddapaneni H."/>
            <person name="Worley K.C."/>
            <person name="Muzny D.M."/>
            <person name="Gibbs R.A."/>
            <person name="Richards S."/>
        </authorList>
    </citation>
    <scope>NUCLEOTIDE SEQUENCE</scope>
    <source>
        <strain evidence="5">HAZT.00-mixed</strain>
        <tissue evidence="5">Whole organism</tissue>
    </source>
</reference>
<feature type="region of interest" description="Disordered" evidence="4">
    <location>
        <begin position="179"/>
        <end position="278"/>
    </location>
</feature>
<dbReference type="PROSITE" id="PS50082">
    <property type="entry name" value="WD_REPEATS_2"/>
    <property type="match status" value="1"/>
</dbReference>
<keyword evidence="1 3" id="KW-0853">WD repeat</keyword>
<feature type="compositionally biased region" description="Basic and acidic residues" evidence="4">
    <location>
        <begin position="396"/>
        <end position="407"/>
    </location>
</feature>
<reference evidence="5" key="2">
    <citation type="journal article" date="2018" name="Environ. Sci. Technol.">
        <title>The Toxicogenome of Hyalella azteca: A Model for Sediment Ecotoxicology and Evolutionary Toxicology.</title>
        <authorList>
            <person name="Poynton H.C."/>
            <person name="Hasenbein S."/>
            <person name="Benoit J.B."/>
            <person name="Sepulveda M.S."/>
            <person name="Poelchau M.F."/>
            <person name="Hughes D.S.T."/>
            <person name="Murali S.C."/>
            <person name="Chen S."/>
            <person name="Glastad K.M."/>
            <person name="Goodisman M.A.D."/>
            <person name="Werren J.H."/>
            <person name="Vineis J.H."/>
            <person name="Bowen J.L."/>
            <person name="Friedrich M."/>
            <person name="Jones J."/>
            <person name="Robertson H.M."/>
            <person name="Feyereisen R."/>
            <person name="Mechler-Hickson A."/>
            <person name="Mathers N."/>
            <person name="Lee C.E."/>
            <person name="Colbourne J.K."/>
            <person name="Biales A."/>
            <person name="Johnston J.S."/>
            <person name="Wellborn G.A."/>
            <person name="Rosendale A.J."/>
            <person name="Cridge A.G."/>
            <person name="Munoz-Torres M.C."/>
            <person name="Bain P.A."/>
            <person name="Manny A.R."/>
            <person name="Major K.M."/>
            <person name="Lambert F.N."/>
            <person name="Vulpe C.D."/>
            <person name="Tuck P."/>
            <person name="Blalock B.J."/>
            <person name="Lin Y.Y."/>
            <person name="Smith M.E."/>
            <person name="Ochoa-Acuna H."/>
            <person name="Chen M.M."/>
            <person name="Childers C.P."/>
            <person name="Qu J."/>
            <person name="Dugan S."/>
            <person name="Lee S.L."/>
            <person name="Chao H."/>
            <person name="Dinh H."/>
            <person name="Han Y."/>
            <person name="Doddapaneni H."/>
            <person name="Worley K.C."/>
            <person name="Muzny D.M."/>
            <person name="Gibbs R.A."/>
            <person name="Richards S."/>
        </authorList>
    </citation>
    <scope>NUCLEOTIDE SEQUENCE</scope>
    <source>
        <strain evidence="5">HAZT.00-mixed</strain>
        <tissue evidence="5">Whole organism</tissue>
    </source>
</reference>
<evidence type="ECO:0000256" key="3">
    <source>
        <dbReference type="PROSITE-ProRule" id="PRU00221"/>
    </source>
</evidence>
<evidence type="ECO:0000256" key="4">
    <source>
        <dbReference type="SAM" id="MobiDB-lite"/>
    </source>
</evidence>
<dbReference type="SMART" id="SM00320">
    <property type="entry name" value="WD40"/>
    <property type="match status" value="3"/>
</dbReference>
<sequence length="575" mass="61796">MCHHSLCTQVVRVYDMYRRQVVHKCSLYGHSDAVTCVAASTAFGLLVSGSRDKTAIIWDLARLTFVRQLTGHHAPLAAVAISDSTGDIGTCGGTWLHVWSINGVAIASVNTALGARSALQQVLCLAFTTAYEWDQDNLILTGSSDGVVRVRGYSQAENRDETIMLLEQMWGVEYVQTPIEDDSDNSSSDPLSNNTSVSSNNSSSKANKRTHAPEELTVPEGSPDFSHPLDSRRDSCRDNRRDSRRDSCRDSRRDSCRADQQQRRPSSQPHRDDGQFSGGEISFLLEADFVAEGIGSFFHKSVSVSSLSDEDDSLVEDARQGPKSADASPTSGTQETDLKLAGLSEEAVEPAKTDAGASLSLTSGGPNEPHHQQEALDVATTTDGVSSEGRQLSPSRDARVTTLHRQEALASSSSQPSFDTTGGSVDTPSSSPRLQPPLGLGQSCAPSDAFEVITEAEVREAQSQEALLSPPGRSEVLMPGMRWTCQLVFRRQLTAHTAYDRSDNAEPASVTAITVARCCPASPCLTLPHPTSPCLILPHPASSYLTLPHLVLTCDMHAENAASKRDLMEITGSSA</sequence>
<feature type="repeat" description="WD" evidence="3">
    <location>
        <begin position="27"/>
        <end position="68"/>
    </location>
</feature>
<dbReference type="InterPro" id="IPR019775">
    <property type="entry name" value="WD40_repeat_CS"/>
</dbReference>
<evidence type="ECO:0000256" key="1">
    <source>
        <dbReference type="ARBA" id="ARBA00022574"/>
    </source>
</evidence>
<dbReference type="InterPro" id="IPR036322">
    <property type="entry name" value="WD40_repeat_dom_sf"/>
</dbReference>
<evidence type="ECO:0000256" key="2">
    <source>
        <dbReference type="ARBA" id="ARBA00022737"/>
    </source>
</evidence>
<feature type="compositionally biased region" description="Basic and acidic residues" evidence="4">
    <location>
        <begin position="227"/>
        <end position="262"/>
    </location>
</feature>
<accession>A0A6A0GNC2</accession>
<dbReference type="AlphaFoldDB" id="A0A6A0GNC2"/>
<comment type="caution">
    <text evidence="5">The sequence shown here is derived from an EMBL/GenBank/DDBJ whole genome shotgun (WGS) entry which is preliminary data.</text>
</comment>
<dbReference type="Proteomes" id="UP000711488">
    <property type="component" value="Unassembled WGS sequence"/>
</dbReference>
<protein>
    <submittedName>
        <fullName evidence="5">Uncharacterized protein</fullName>
    </submittedName>
</protein>
<proteinExistence type="predicted"/>
<evidence type="ECO:0000313" key="5">
    <source>
        <dbReference type="EMBL" id="KAA0183254.1"/>
    </source>
</evidence>
<dbReference type="Pfam" id="PF00400">
    <property type="entry name" value="WD40"/>
    <property type="match status" value="1"/>
</dbReference>
<feature type="compositionally biased region" description="Polar residues" evidence="4">
    <location>
        <begin position="409"/>
        <end position="433"/>
    </location>
</feature>
<feature type="compositionally biased region" description="Polar residues" evidence="4">
    <location>
        <begin position="379"/>
        <end position="394"/>
    </location>
</feature>
<dbReference type="EMBL" id="JQDR03017974">
    <property type="protein sequence ID" value="KAA0183254.1"/>
    <property type="molecule type" value="Genomic_DNA"/>
</dbReference>
<dbReference type="PROSITE" id="PS00678">
    <property type="entry name" value="WD_REPEATS_1"/>
    <property type="match status" value="1"/>
</dbReference>
<dbReference type="InterPro" id="IPR015943">
    <property type="entry name" value="WD40/YVTN_repeat-like_dom_sf"/>
</dbReference>
<dbReference type="PANTHER" id="PTHR46108:SF4">
    <property type="entry name" value="BLUE CHEESE"/>
    <property type="match status" value="1"/>
</dbReference>
<feature type="compositionally biased region" description="Low complexity" evidence="4">
    <location>
        <begin position="185"/>
        <end position="204"/>
    </location>
</feature>
<reference evidence="5" key="1">
    <citation type="submission" date="2014-08" db="EMBL/GenBank/DDBJ databases">
        <authorList>
            <person name="Murali S."/>
            <person name="Richards S."/>
            <person name="Bandaranaike D."/>
            <person name="Bellair M."/>
            <person name="Blankenburg K."/>
            <person name="Chao H."/>
            <person name="Dinh H."/>
            <person name="Doddapaneni H."/>
            <person name="Dugan-Rocha S."/>
            <person name="Elkadiri S."/>
            <person name="Gnanaolivu R."/>
            <person name="Hughes D."/>
            <person name="Lee S."/>
            <person name="Li M."/>
            <person name="Ming W."/>
            <person name="Munidasa M."/>
            <person name="Muniz J."/>
            <person name="Nguyen L."/>
            <person name="Osuji N."/>
            <person name="Pu L.-L."/>
            <person name="Puazo M."/>
            <person name="Skinner E."/>
            <person name="Qu C."/>
            <person name="Quiroz J."/>
            <person name="Raj R."/>
            <person name="Weissenberger G."/>
            <person name="Xin Y."/>
            <person name="Zou X."/>
            <person name="Han Y."/>
            <person name="Worley K."/>
            <person name="Muzny D."/>
            <person name="Gibbs R."/>
        </authorList>
    </citation>
    <scope>NUCLEOTIDE SEQUENCE</scope>
    <source>
        <strain evidence="5">HAZT.00-mixed</strain>
        <tissue evidence="5">Whole organism</tissue>
    </source>
</reference>